<dbReference type="InterPro" id="IPR041700">
    <property type="entry name" value="OMP_b-brl_3"/>
</dbReference>
<evidence type="ECO:0000313" key="6">
    <source>
        <dbReference type="EMBL" id="MCW4155492.1"/>
    </source>
</evidence>
<comment type="subcellular location">
    <subcellularLocation>
        <location evidence="1">Cell outer membrane</location>
    </subcellularLocation>
</comment>
<evidence type="ECO:0000259" key="5">
    <source>
        <dbReference type="Pfam" id="PF14905"/>
    </source>
</evidence>
<accession>A0AAW5UGY7</accession>
<evidence type="ECO:0000256" key="1">
    <source>
        <dbReference type="ARBA" id="ARBA00004442"/>
    </source>
</evidence>
<dbReference type="InterPro" id="IPR036942">
    <property type="entry name" value="Beta-barrel_TonB_sf"/>
</dbReference>
<gene>
    <name evidence="6" type="ORF">ONT23_08040</name>
</gene>
<keyword evidence="2" id="KW-0472">Membrane</keyword>
<keyword evidence="3" id="KW-0998">Cell outer membrane</keyword>
<reference evidence="6" key="1">
    <citation type="submission" date="2022-11" db="EMBL/GenBank/DDBJ databases">
        <title>Genomic repertoires linked with pathogenic potency of arthritogenic Prevotella copri isolated from the gut of rheumatoid arthritis patients.</title>
        <authorList>
            <person name="Nii T."/>
            <person name="Maeda Y."/>
            <person name="Motooka D."/>
            <person name="Naito M."/>
            <person name="Matsumoto Y."/>
            <person name="Ogawa T."/>
            <person name="Oguro-Igashira E."/>
            <person name="Kishikawa T."/>
            <person name="Yamashita M."/>
            <person name="Koizumi S."/>
            <person name="Kurakawa T."/>
            <person name="Okumura R."/>
            <person name="Kayama H."/>
            <person name="Murakami M."/>
            <person name="Sakaguchi T."/>
            <person name="Das B."/>
            <person name="Nakamura S."/>
            <person name="Okada Y."/>
            <person name="Kumanogoh A."/>
            <person name="Takeda K."/>
        </authorList>
    </citation>
    <scope>NUCLEOTIDE SEQUENCE</scope>
    <source>
        <strain evidence="6">H012_8</strain>
    </source>
</reference>
<evidence type="ECO:0000313" key="7">
    <source>
        <dbReference type="Proteomes" id="UP001209168"/>
    </source>
</evidence>
<dbReference type="Pfam" id="PF14905">
    <property type="entry name" value="OMP_b-brl_3"/>
    <property type="match status" value="1"/>
</dbReference>
<protein>
    <submittedName>
        <fullName evidence="6">Outer membrane beta-barrel family protein</fullName>
    </submittedName>
</protein>
<sequence length="820" mass="93316">MKQELIMSGLLILGNPMIANAQQTKTTTAESISTAKNISTDSIQAMKEKLRQDSIQWEKQLAAVTIKGTRSQFRQKNGGIVARISGTSLEKEPTATEVLAKLPGMFKNKDGKPQAFIGGSPEIYINERKVQDYRVVENLPVTQIKEVKVIHHPGAEYGNNVGCVLLITTKKNLQGLAIVENSGILFDSFVSNNHDLDLTYTHGKMTYYGKLGYANWQGKWKEQDITTNYVSGSNAESNTSSQASSNAISYISSSTLDCKHSYNDHFYWSAGADLALTEKQTIGVKYDGYNIHQPMPFKMTSYAMTTHATTGSHVDDNVTGNNKFLYYDWQHHVNAFYQGKYGEKWKLNFFGDFVKLHTEQAQFVDEISERGAASTQQEARNKFTLLPQSDGTIWGAKARANYTINDKQTWMMGAEYNYVKSESRTDYTPADKGTSTHSITKENHAAVFAEYSLDFKPFSLRVGLRYEHVDSRLNYLKDETGRSGIGSFENGNSEIGTTRIGTPGTASTEAPLHRKYDNLYPSLLLSHQAGRFSQSLSYRSSEIRPSFQELNTGTVYANRYMRQVGNSQLEPSQRHEFQYQASYGDLFLQASYTYVKDYITSIIEPDSDDPQIGYITWTNIDHCWNWGSFLGYRHRWGFYEPQVQAGIQQGFIKAVSMGKEKSFHDPYYIFSLYNGFHLPKGWYLNLSFSYRSSGTYDFLTINSVHNFDFQLYKSFLKDRLSLSLNVSDIFNTISRKTDGTYGNVRFQQQKWEDTRSVQLRLTYRFNQAKKQYHGENSAQEAVGRMGGKKSRGFFSKKGYKFRDKLAYLLRKSYICNEILA</sequence>
<comment type="caution">
    <text evidence="6">The sequence shown here is derived from an EMBL/GenBank/DDBJ whole genome shotgun (WGS) entry which is preliminary data.</text>
</comment>
<dbReference type="Proteomes" id="UP001209168">
    <property type="component" value="Unassembled WGS sequence"/>
</dbReference>
<feature type="region of interest" description="Disordered" evidence="4">
    <location>
        <begin position="487"/>
        <end position="508"/>
    </location>
</feature>
<feature type="domain" description="Outer membrane protein beta-barrel" evidence="5">
    <location>
        <begin position="346"/>
        <end position="763"/>
    </location>
</feature>
<organism evidence="6 7">
    <name type="scientific">Segatella copri</name>
    <dbReference type="NCBI Taxonomy" id="165179"/>
    <lineage>
        <taxon>Bacteria</taxon>
        <taxon>Pseudomonadati</taxon>
        <taxon>Bacteroidota</taxon>
        <taxon>Bacteroidia</taxon>
        <taxon>Bacteroidales</taxon>
        <taxon>Prevotellaceae</taxon>
        <taxon>Segatella</taxon>
    </lineage>
</organism>
<feature type="compositionally biased region" description="Polar residues" evidence="4">
    <location>
        <begin position="489"/>
        <end position="508"/>
    </location>
</feature>
<dbReference type="GO" id="GO:0009279">
    <property type="term" value="C:cell outer membrane"/>
    <property type="evidence" value="ECO:0007669"/>
    <property type="project" value="UniProtKB-SubCell"/>
</dbReference>
<dbReference type="RefSeq" id="WP_264900743.1">
    <property type="nucleotide sequence ID" value="NZ_JAPDVH010000001.1"/>
</dbReference>
<dbReference type="Gene3D" id="2.40.170.20">
    <property type="entry name" value="TonB-dependent receptor, beta-barrel domain"/>
    <property type="match status" value="1"/>
</dbReference>
<name>A0AAW5UGY7_9BACT</name>
<evidence type="ECO:0000256" key="2">
    <source>
        <dbReference type="ARBA" id="ARBA00023136"/>
    </source>
</evidence>
<proteinExistence type="predicted"/>
<dbReference type="AlphaFoldDB" id="A0AAW5UGY7"/>
<dbReference type="SUPFAM" id="SSF56935">
    <property type="entry name" value="Porins"/>
    <property type="match status" value="1"/>
</dbReference>
<evidence type="ECO:0000256" key="4">
    <source>
        <dbReference type="SAM" id="MobiDB-lite"/>
    </source>
</evidence>
<evidence type="ECO:0000256" key="3">
    <source>
        <dbReference type="ARBA" id="ARBA00023237"/>
    </source>
</evidence>
<dbReference type="EMBL" id="JAPDVH010000001">
    <property type="protein sequence ID" value="MCW4155492.1"/>
    <property type="molecule type" value="Genomic_DNA"/>
</dbReference>